<dbReference type="EMBL" id="WSZM01000411">
    <property type="protein sequence ID" value="KAF4033679.1"/>
    <property type="molecule type" value="Genomic_DNA"/>
</dbReference>
<dbReference type="GO" id="GO:0008270">
    <property type="term" value="F:zinc ion binding"/>
    <property type="evidence" value="ECO:0007669"/>
    <property type="project" value="UniProtKB-KW"/>
</dbReference>
<name>A0A833VY87_PHYIN</name>
<keyword evidence="1" id="KW-0862">Zinc</keyword>
<evidence type="ECO:0000259" key="3">
    <source>
        <dbReference type="PROSITE" id="PS50966"/>
    </source>
</evidence>
<evidence type="ECO:0000256" key="1">
    <source>
        <dbReference type="PROSITE-ProRule" id="PRU00325"/>
    </source>
</evidence>
<sequence>MVRVPLYGWRTSNFVESVFGTQLVKGMRKLPPYRFIKAMCGSFVDECFKRSENARLWADKGFVLTPGAEKLHRKQSANIGQYSVQHASNDVCYVHSVCSSVRIRRRVNLWNGTCTCSYVDQMGMPCRHLIAALESVGNRLDVYKHFQPCFKVSVYSNAFHAKAVFIPIESDTTQSSEWLPAVFTKKPGRAKTKRIRSAGEDGYRSSQSCSSCHRKGHNKRSCTQSQQ</sequence>
<keyword evidence="1" id="KW-0479">Metal-binding</keyword>
<dbReference type="Pfam" id="PF04434">
    <property type="entry name" value="SWIM"/>
    <property type="match status" value="1"/>
</dbReference>
<feature type="domain" description="SWIM-type" evidence="3">
    <location>
        <begin position="99"/>
        <end position="137"/>
    </location>
</feature>
<organism evidence="4 5">
    <name type="scientific">Phytophthora infestans</name>
    <name type="common">Potato late blight agent</name>
    <name type="synonym">Botrytis infestans</name>
    <dbReference type="NCBI Taxonomy" id="4787"/>
    <lineage>
        <taxon>Eukaryota</taxon>
        <taxon>Sar</taxon>
        <taxon>Stramenopiles</taxon>
        <taxon>Oomycota</taxon>
        <taxon>Peronosporomycetes</taxon>
        <taxon>Peronosporales</taxon>
        <taxon>Peronosporaceae</taxon>
        <taxon>Phytophthora</taxon>
    </lineage>
</organism>
<feature type="region of interest" description="Disordered" evidence="2">
    <location>
        <begin position="189"/>
        <end position="227"/>
    </location>
</feature>
<protein>
    <submittedName>
        <fullName evidence="4">SWIM zinc finger domain-containing protein</fullName>
    </submittedName>
</protein>
<dbReference type="InterPro" id="IPR007527">
    <property type="entry name" value="Znf_SWIM"/>
</dbReference>
<evidence type="ECO:0000313" key="4">
    <source>
        <dbReference type="EMBL" id="KAF4033679.1"/>
    </source>
</evidence>
<gene>
    <name evidence="4" type="ORF">GN244_ATG14388</name>
</gene>
<dbReference type="AlphaFoldDB" id="A0A833VY87"/>
<reference evidence="4" key="1">
    <citation type="submission" date="2020-04" db="EMBL/GenBank/DDBJ databases">
        <title>Hybrid Assembly of Korean Phytophthora infestans isolates.</title>
        <authorList>
            <person name="Prokchorchik M."/>
            <person name="Lee Y."/>
            <person name="Seo J."/>
            <person name="Cho J.-H."/>
            <person name="Park Y.-E."/>
            <person name="Jang D.-C."/>
            <person name="Im J.-S."/>
            <person name="Choi J.-G."/>
            <person name="Park H.-J."/>
            <person name="Lee G.-B."/>
            <person name="Lee Y.-G."/>
            <person name="Hong S.-Y."/>
            <person name="Cho K."/>
            <person name="Sohn K.H."/>
        </authorList>
    </citation>
    <scope>NUCLEOTIDE SEQUENCE</scope>
    <source>
        <strain evidence="4">KR_1_A1</strain>
    </source>
</reference>
<comment type="caution">
    <text evidence="4">The sequence shown here is derived from an EMBL/GenBank/DDBJ whole genome shotgun (WGS) entry which is preliminary data.</text>
</comment>
<accession>A0A833VY87</accession>
<keyword evidence="1" id="KW-0863">Zinc-finger</keyword>
<keyword evidence="5" id="KW-1185">Reference proteome</keyword>
<evidence type="ECO:0000313" key="5">
    <source>
        <dbReference type="Proteomes" id="UP000602510"/>
    </source>
</evidence>
<evidence type="ECO:0000256" key="2">
    <source>
        <dbReference type="SAM" id="MobiDB-lite"/>
    </source>
</evidence>
<dbReference type="Proteomes" id="UP000602510">
    <property type="component" value="Unassembled WGS sequence"/>
</dbReference>
<proteinExistence type="predicted"/>
<dbReference type="PROSITE" id="PS50966">
    <property type="entry name" value="ZF_SWIM"/>
    <property type="match status" value="1"/>
</dbReference>